<sequence length="87" mass="9349">MNITCIALKKFDAIVYDTAAISATNDDNNTAQVLTLNAHLISQGFILAEDLFNTLNRVSPQALAELAHVLMPAVQELKGSHLNNLSG</sequence>
<protein>
    <submittedName>
        <fullName evidence="1">Uncharacterized protein</fullName>
    </submittedName>
</protein>
<gene>
    <name evidence="1" type="ORF">HELGO_WM54932</name>
</gene>
<evidence type="ECO:0000313" key="1">
    <source>
        <dbReference type="EMBL" id="CAA6829392.1"/>
    </source>
</evidence>
<organism evidence="1">
    <name type="scientific">uncultured Thiotrichaceae bacterium</name>
    <dbReference type="NCBI Taxonomy" id="298394"/>
    <lineage>
        <taxon>Bacteria</taxon>
        <taxon>Pseudomonadati</taxon>
        <taxon>Pseudomonadota</taxon>
        <taxon>Gammaproteobacteria</taxon>
        <taxon>Thiotrichales</taxon>
        <taxon>Thiotrichaceae</taxon>
        <taxon>environmental samples</taxon>
    </lineage>
</organism>
<proteinExistence type="predicted"/>
<dbReference type="EMBL" id="CACVAT010000523">
    <property type="protein sequence ID" value="CAA6829392.1"/>
    <property type="molecule type" value="Genomic_DNA"/>
</dbReference>
<accession>A0A6S6UK81</accession>
<reference evidence="1" key="1">
    <citation type="submission" date="2020-01" db="EMBL/GenBank/DDBJ databases">
        <authorList>
            <person name="Meier V. D."/>
            <person name="Meier V D."/>
        </authorList>
    </citation>
    <scope>NUCLEOTIDE SEQUENCE</scope>
    <source>
        <strain evidence="1">HLG_WM_MAG_09</strain>
    </source>
</reference>
<name>A0A6S6UK81_9GAMM</name>
<dbReference type="AlphaFoldDB" id="A0A6S6UK81"/>